<evidence type="ECO:0000313" key="1">
    <source>
        <dbReference type="EMBL" id="MCQ8242184.1"/>
    </source>
</evidence>
<dbReference type="InterPro" id="IPR014347">
    <property type="entry name" value="Tautomerase/MIF_sf"/>
</dbReference>
<proteinExistence type="predicted"/>
<comment type="caution">
    <text evidence="1">The sequence shown here is derived from an EMBL/GenBank/DDBJ whole genome shotgun (WGS) entry which is preliminary data.</text>
</comment>
<gene>
    <name evidence="1" type="ORF">NFI88_15220</name>
</gene>
<dbReference type="RefSeq" id="WP_422920942.1">
    <property type="nucleotide sequence ID" value="NZ_JAMZEJ010000010.1"/>
</dbReference>
<dbReference type="PANTHER" id="PTHR38460:SF1">
    <property type="entry name" value="TAUTOMERASE YOLI-RELATED"/>
    <property type="match status" value="1"/>
</dbReference>
<protein>
    <submittedName>
        <fullName evidence="1">Tautomerase family protein</fullName>
    </submittedName>
</protein>
<accession>A0ABT1W0S0</accession>
<organism evidence="1 2">
    <name type="scientific">Rhizosaccharibacter radicis</name>
    <dbReference type="NCBI Taxonomy" id="2782605"/>
    <lineage>
        <taxon>Bacteria</taxon>
        <taxon>Pseudomonadati</taxon>
        <taxon>Pseudomonadota</taxon>
        <taxon>Alphaproteobacteria</taxon>
        <taxon>Acetobacterales</taxon>
        <taxon>Acetobacteraceae</taxon>
        <taxon>Rhizosaccharibacter</taxon>
    </lineage>
</organism>
<reference evidence="1 2" key="1">
    <citation type="submission" date="2022-06" db="EMBL/GenBank/DDBJ databases">
        <title>Rhizosaccharibacter gen. nov. sp. nov. KSS12, endophytic bacteria isolated from sugarcane.</title>
        <authorList>
            <person name="Pitiwittayakul N."/>
        </authorList>
    </citation>
    <scope>NUCLEOTIDE SEQUENCE [LARGE SCALE GENOMIC DNA]</scope>
    <source>
        <strain evidence="1 2">KSS12</strain>
    </source>
</reference>
<dbReference type="Gene3D" id="3.30.429.10">
    <property type="entry name" value="Macrophage Migration Inhibitory Factor"/>
    <property type="match status" value="1"/>
</dbReference>
<name>A0ABT1W0S0_9PROT</name>
<dbReference type="SUPFAM" id="SSF55331">
    <property type="entry name" value="Tautomerase/MIF"/>
    <property type="match status" value="1"/>
</dbReference>
<dbReference type="Pfam" id="PF14552">
    <property type="entry name" value="Tautomerase_2"/>
    <property type="match status" value="1"/>
</dbReference>
<dbReference type="EMBL" id="JAMZEJ010000010">
    <property type="protein sequence ID" value="MCQ8242184.1"/>
    <property type="molecule type" value="Genomic_DNA"/>
</dbReference>
<keyword evidence="2" id="KW-1185">Reference proteome</keyword>
<sequence length="124" mass="13850">MCVVRVSLLRGRSPQELSILSKAIDDALVESYAMESGDTFQVFEQLDASEFVFDRHFKVGPRSDGFLMLNIVGGPKPDEVKRAFYRRLVDLLGERANVRPEDLFVGLQEAPGINWSFGLGTSLL</sequence>
<evidence type="ECO:0000313" key="2">
    <source>
        <dbReference type="Proteomes" id="UP001524547"/>
    </source>
</evidence>
<dbReference type="InterPro" id="IPR037479">
    <property type="entry name" value="Tauto_MSAD"/>
</dbReference>
<dbReference type="PANTHER" id="PTHR38460">
    <property type="entry name" value="TAUTOMERASE YOLI-RELATED"/>
    <property type="match status" value="1"/>
</dbReference>
<dbReference type="Proteomes" id="UP001524547">
    <property type="component" value="Unassembled WGS sequence"/>
</dbReference>